<dbReference type="InterPro" id="IPR008139">
    <property type="entry name" value="SaposinB_dom"/>
</dbReference>
<dbReference type="PANTHER" id="PTHR10340">
    <property type="entry name" value="SPHINGOMYELIN PHOSPHODIESTERASE"/>
    <property type="match status" value="1"/>
</dbReference>
<keyword evidence="1" id="KW-0378">Hydrolase</keyword>
<evidence type="ECO:0000313" key="7">
    <source>
        <dbReference type="Proteomes" id="UP000520463"/>
    </source>
</evidence>
<proteinExistence type="predicted"/>
<dbReference type="GO" id="GO:0006685">
    <property type="term" value="P:sphingomyelin catabolic process"/>
    <property type="evidence" value="ECO:0007669"/>
    <property type="project" value="TreeGrafter"/>
</dbReference>
<dbReference type="GO" id="GO:0005615">
    <property type="term" value="C:extracellular space"/>
    <property type="evidence" value="ECO:0007669"/>
    <property type="project" value="TreeGrafter"/>
</dbReference>
<dbReference type="AlphaFoldDB" id="A0A7L0NM15"/>
<feature type="non-terminal residue" evidence="6">
    <location>
        <position position="254"/>
    </location>
</feature>
<feature type="signal peptide" evidence="4">
    <location>
        <begin position="1"/>
        <end position="27"/>
    </location>
</feature>
<dbReference type="EMBL" id="VXAU01004036">
    <property type="protein sequence ID" value="NXK94151.1"/>
    <property type="molecule type" value="Genomic_DNA"/>
</dbReference>
<evidence type="ECO:0000256" key="3">
    <source>
        <dbReference type="ARBA" id="ARBA00023180"/>
    </source>
</evidence>
<evidence type="ECO:0000256" key="4">
    <source>
        <dbReference type="SAM" id="SignalP"/>
    </source>
</evidence>
<evidence type="ECO:0000256" key="1">
    <source>
        <dbReference type="ARBA" id="ARBA00022801"/>
    </source>
</evidence>
<evidence type="ECO:0000256" key="2">
    <source>
        <dbReference type="ARBA" id="ARBA00023157"/>
    </source>
</evidence>
<keyword evidence="7" id="KW-1185">Reference proteome</keyword>
<dbReference type="GO" id="GO:0046513">
    <property type="term" value="P:ceramide biosynthetic process"/>
    <property type="evidence" value="ECO:0007669"/>
    <property type="project" value="TreeGrafter"/>
</dbReference>
<comment type="caution">
    <text evidence="6">The sequence shown here is derived from an EMBL/GenBank/DDBJ whole genome shotgun (WGS) entry which is preliminary data.</text>
</comment>
<dbReference type="Proteomes" id="UP000520463">
    <property type="component" value="Unassembled WGS sequence"/>
</dbReference>
<name>A0A7L0NM15_9PASS</name>
<dbReference type="GO" id="GO:0016020">
    <property type="term" value="C:membrane"/>
    <property type="evidence" value="ECO:0007669"/>
    <property type="project" value="GOC"/>
</dbReference>
<sequence length="254" mass="26834">LSRSLSRLLLLALGALALLALPGPVQAGPPPGPREQLVAAAPRWSWRNVSCPACRVLFGALDLALQLEPNVARVGRMASRLCQDMRLARPPVCRQAVQLFQHDVVAAWARSVLRPPEACGLLLGPRCGHWDILGDWNLSLPAAPKPPVRPPVPPPPTAPTARILFLTDLHWDRRYTPGSAASCPDPLCCRGDPHDGPGAAGFWGTYGKCDLPLHTIDALLARLPNATGHAGSSTGDGAGNTSDGTGAFAAAYWT</sequence>
<dbReference type="PANTHER" id="PTHR10340:SF34">
    <property type="entry name" value="SPHINGOMYELIN PHOSPHODIESTERASE"/>
    <property type="match status" value="1"/>
</dbReference>
<accession>A0A7L0NM15</accession>
<dbReference type="OrthoDB" id="282973at2759"/>
<dbReference type="GO" id="GO:0061750">
    <property type="term" value="F:acid sphingomyelin phosphodiesterase activity"/>
    <property type="evidence" value="ECO:0007669"/>
    <property type="project" value="TreeGrafter"/>
</dbReference>
<evidence type="ECO:0000259" key="5">
    <source>
        <dbReference type="PROSITE" id="PS50015"/>
    </source>
</evidence>
<keyword evidence="4" id="KW-0732">Signal</keyword>
<keyword evidence="3" id="KW-0325">Glycoprotein</keyword>
<feature type="domain" description="Saposin B-type" evidence="5">
    <location>
        <begin position="47"/>
        <end position="131"/>
    </location>
</feature>
<feature type="chain" id="PRO_5029720527" evidence="4">
    <location>
        <begin position="28"/>
        <end position="254"/>
    </location>
</feature>
<reference evidence="6 7" key="1">
    <citation type="submission" date="2019-09" db="EMBL/GenBank/DDBJ databases">
        <title>Bird 10,000 Genomes (B10K) Project - Family phase.</title>
        <authorList>
            <person name="Zhang G."/>
        </authorList>
    </citation>
    <scope>NUCLEOTIDE SEQUENCE [LARGE SCALE GENOMIC DNA]</scope>
    <source>
        <strain evidence="6">B10K-DU-001-43</strain>
        <tissue evidence="6">Muscle</tissue>
    </source>
</reference>
<gene>
    <name evidence="6" type="primary">Smpd1_1</name>
    <name evidence="6" type="ORF">FORRUF_R15119</name>
</gene>
<protein>
    <submittedName>
        <fullName evidence="6">ASM phosphodiesterase</fullName>
    </submittedName>
</protein>
<dbReference type="GO" id="GO:0005764">
    <property type="term" value="C:lysosome"/>
    <property type="evidence" value="ECO:0007669"/>
    <property type="project" value="TreeGrafter"/>
</dbReference>
<organism evidence="6 7">
    <name type="scientific">Formicarius rufipectus</name>
    <dbReference type="NCBI Taxonomy" id="1118560"/>
    <lineage>
        <taxon>Eukaryota</taxon>
        <taxon>Metazoa</taxon>
        <taxon>Chordata</taxon>
        <taxon>Craniata</taxon>
        <taxon>Vertebrata</taxon>
        <taxon>Euteleostomi</taxon>
        <taxon>Archelosauria</taxon>
        <taxon>Archosauria</taxon>
        <taxon>Dinosauria</taxon>
        <taxon>Saurischia</taxon>
        <taxon>Theropoda</taxon>
        <taxon>Coelurosauria</taxon>
        <taxon>Aves</taxon>
        <taxon>Neognathae</taxon>
        <taxon>Neoaves</taxon>
        <taxon>Telluraves</taxon>
        <taxon>Australaves</taxon>
        <taxon>Passeriformes</taxon>
        <taxon>Formicariidae</taxon>
        <taxon>Formicarius</taxon>
    </lineage>
</organism>
<dbReference type="PROSITE" id="PS50015">
    <property type="entry name" value="SAP_B"/>
    <property type="match status" value="1"/>
</dbReference>
<keyword evidence="2" id="KW-1015">Disulfide bond</keyword>
<evidence type="ECO:0000313" key="6">
    <source>
        <dbReference type="EMBL" id="NXK94151.1"/>
    </source>
</evidence>
<feature type="non-terminal residue" evidence="6">
    <location>
        <position position="1"/>
    </location>
</feature>